<dbReference type="GeneID" id="127358052"/>
<dbReference type="InterPro" id="IPR000340">
    <property type="entry name" value="Dual-sp_phosphatase_cat-dom"/>
</dbReference>
<feature type="domain" description="Tyrosine specific protein phosphatases" evidence="13">
    <location>
        <begin position="111"/>
        <end position="180"/>
    </location>
</feature>
<reference evidence="14" key="1">
    <citation type="submission" date="2025-08" db="UniProtKB">
        <authorList>
            <consortium name="Ensembl"/>
        </authorList>
    </citation>
    <scope>IDENTIFICATION</scope>
</reference>
<dbReference type="InterPro" id="IPR016130">
    <property type="entry name" value="Tyr_Pase_AS"/>
</dbReference>
<dbReference type="GO" id="GO:0004651">
    <property type="term" value="F:polynucleotide 5'-phosphatase activity"/>
    <property type="evidence" value="ECO:0007669"/>
    <property type="project" value="TreeGrafter"/>
</dbReference>
<evidence type="ECO:0000256" key="2">
    <source>
        <dbReference type="ARBA" id="ARBA00008601"/>
    </source>
</evidence>
<dbReference type="OMA" id="ICHIREV"/>
<gene>
    <name evidence="14" type="primary">LOC127358052</name>
</gene>
<dbReference type="AlphaFoldDB" id="A0A8P4KL15"/>
<dbReference type="InterPro" id="IPR051029">
    <property type="entry name" value="mRNA_Capping_Enz/RNA_Phosphat"/>
</dbReference>
<feature type="compositionally biased region" description="Basic and acidic residues" evidence="12">
    <location>
        <begin position="259"/>
        <end position="275"/>
    </location>
</feature>
<dbReference type="InterPro" id="IPR029021">
    <property type="entry name" value="Prot-tyrosine_phosphatase-like"/>
</dbReference>
<dbReference type="PANTHER" id="PTHR10367">
    <property type="entry name" value="MRNA-CAPPING ENZYME"/>
    <property type="match status" value="1"/>
</dbReference>
<proteinExistence type="inferred from homology"/>
<dbReference type="Gene3D" id="3.90.190.10">
    <property type="entry name" value="Protein tyrosine phosphatase superfamily"/>
    <property type="match status" value="1"/>
</dbReference>
<organism evidence="14 15">
    <name type="scientific">Dicentrarchus labrax</name>
    <name type="common">European seabass</name>
    <name type="synonym">Morone labrax</name>
    <dbReference type="NCBI Taxonomy" id="13489"/>
    <lineage>
        <taxon>Eukaryota</taxon>
        <taxon>Metazoa</taxon>
        <taxon>Chordata</taxon>
        <taxon>Craniata</taxon>
        <taxon>Vertebrata</taxon>
        <taxon>Euteleostomi</taxon>
        <taxon>Actinopterygii</taxon>
        <taxon>Neopterygii</taxon>
        <taxon>Teleostei</taxon>
        <taxon>Neoteleostei</taxon>
        <taxon>Acanthomorphata</taxon>
        <taxon>Eupercaria</taxon>
        <taxon>Moronidae</taxon>
        <taxon>Dicentrarchus</taxon>
    </lineage>
</organism>
<dbReference type="Proteomes" id="UP000694389">
    <property type="component" value="Unassembled WGS sequence"/>
</dbReference>
<dbReference type="GO" id="GO:0004721">
    <property type="term" value="F:phosphoprotein phosphatase activity"/>
    <property type="evidence" value="ECO:0007669"/>
    <property type="project" value="UniProtKB-KW"/>
</dbReference>
<evidence type="ECO:0000259" key="13">
    <source>
        <dbReference type="PROSITE" id="PS50056"/>
    </source>
</evidence>
<keyword evidence="6" id="KW-0539">Nucleus</keyword>
<dbReference type="GeneTree" id="ENSGT00940000155847"/>
<dbReference type="GO" id="GO:0005634">
    <property type="term" value="C:nucleus"/>
    <property type="evidence" value="ECO:0007669"/>
    <property type="project" value="UniProtKB-SubCell"/>
</dbReference>
<comment type="subunit">
    <text evidence="8">Monomer. May interact with SFRS7 and SFRS9/SRP30C.</text>
</comment>
<evidence type="ECO:0000256" key="9">
    <source>
        <dbReference type="ARBA" id="ARBA00068666"/>
    </source>
</evidence>
<evidence type="ECO:0000313" key="15">
    <source>
        <dbReference type="Proteomes" id="UP000694389"/>
    </source>
</evidence>
<keyword evidence="4" id="KW-0694">RNA-binding</keyword>
<accession>A0A8P4KL15</accession>
<dbReference type="Ensembl" id="ENSDLAT00005005503.2">
    <property type="protein sequence ID" value="ENSDLAP00005072569.1"/>
    <property type="gene ID" value="ENSDLAG00005002392.2"/>
</dbReference>
<keyword evidence="15" id="KW-1185">Reference proteome</keyword>
<dbReference type="Pfam" id="PF00782">
    <property type="entry name" value="DSPc"/>
    <property type="match status" value="1"/>
</dbReference>
<evidence type="ECO:0000256" key="1">
    <source>
        <dbReference type="ARBA" id="ARBA00004123"/>
    </source>
</evidence>
<evidence type="ECO:0000256" key="4">
    <source>
        <dbReference type="ARBA" id="ARBA00022884"/>
    </source>
</evidence>
<comment type="similarity">
    <text evidence="2">Belongs to the protein-tyrosine phosphatase family. Non-receptor class dual specificity subfamily.</text>
</comment>
<evidence type="ECO:0000256" key="11">
    <source>
        <dbReference type="ARBA" id="ARBA00080235"/>
    </source>
</evidence>
<dbReference type="CDD" id="cd17665">
    <property type="entry name" value="DSP_DUSP11"/>
    <property type="match status" value="1"/>
</dbReference>
<evidence type="ECO:0000256" key="7">
    <source>
        <dbReference type="ARBA" id="ARBA00054725"/>
    </source>
</evidence>
<evidence type="ECO:0000256" key="3">
    <source>
        <dbReference type="ARBA" id="ARBA00022801"/>
    </source>
</evidence>
<feature type="region of interest" description="Disordered" evidence="12">
    <location>
        <begin position="196"/>
        <end position="303"/>
    </location>
</feature>
<feature type="compositionally biased region" description="Basic residues" evidence="12">
    <location>
        <begin position="276"/>
        <end position="286"/>
    </location>
</feature>
<dbReference type="SUPFAM" id="SSF52799">
    <property type="entry name" value="(Phosphotyrosine protein) phosphatases II"/>
    <property type="match status" value="1"/>
</dbReference>
<evidence type="ECO:0000256" key="10">
    <source>
        <dbReference type="ARBA" id="ARBA00076572"/>
    </source>
</evidence>
<evidence type="ECO:0000256" key="6">
    <source>
        <dbReference type="ARBA" id="ARBA00023242"/>
    </source>
</evidence>
<evidence type="ECO:0000256" key="12">
    <source>
        <dbReference type="SAM" id="MobiDB-lite"/>
    </source>
</evidence>
<keyword evidence="3" id="KW-0378">Hydrolase</keyword>
<comment type="function">
    <text evidence="7">Possesses RNA 5'-triphosphatase and diphosphatase activities, but displays a poor protein-tyrosine phosphatase activity. In addition, has phosphatase activity with ATP, ADP and O-methylfluorescein phosphate (in vitro). Binds to RNA. May participate in nuclear mRNA metabolism.</text>
</comment>
<dbReference type="RefSeq" id="XP_051246895.1">
    <property type="nucleotide sequence ID" value="XM_051390935.1"/>
</dbReference>
<evidence type="ECO:0000256" key="8">
    <source>
        <dbReference type="ARBA" id="ARBA00065987"/>
    </source>
</evidence>
<dbReference type="PROSITE" id="PS00383">
    <property type="entry name" value="TYR_PHOSPHATASE_1"/>
    <property type="match status" value="1"/>
</dbReference>
<dbReference type="InterPro" id="IPR000387">
    <property type="entry name" value="Tyr_Pase_dom"/>
</dbReference>
<dbReference type="FunFam" id="3.90.190.10:FF:000064">
    <property type="entry name" value="RNA/RNP complex-1-interacting phosphatase homolog"/>
    <property type="match status" value="1"/>
</dbReference>
<reference evidence="14" key="2">
    <citation type="submission" date="2025-09" db="UniProtKB">
        <authorList>
            <consortium name="Ensembl"/>
        </authorList>
    </citation>
    <scope>IDENTIFICATION</scope>
</reference>
<dbReference type="GO" id="GO:0003723">
    <property type="term" value="F:RNA binding"/>
    <property type="evidence" value="ECO:0007669"/>
    <property type="project" value="UniProtKB-KW"/>
</dbReference>
<dbReference type="PANTHER" id="PTHR10367:SF9">
    <property type="entry name" value="DUAL-SPECIFICITY PHOSPHATASE 11 (RNA_RNP COMPLEX 1-INTERACTING)"/>
    <property type="match status" value="1"/>
</dbReference>
<name>A0A8P4KL15_DICLA</name>
<evidence type="ECO:0000313" key="14">
    <source>
        <dbReference type="Ensembl" id="ENSDLAP00005072569.1"/>
    </source>
</evidence>
<comment type="subcellular location">
    <subcellularLocation>
        <location evidence="1">Nucleus</location>
    </subcellularLocation>
</comment>
<keyword evidence="5" id="KW-0904">Protein phosphatase</keyword>
<protein>
    <recommendedName>
        <fullName evidence="9">RNA/RNP complex-1-interacting phosphatase</fullName>
    </recommendedName>
    <alternativeName>
        <fullName evidence="10">Dual specificity protein phosphatase 11</fullName>
    </alternativeName>
    <alternativeName>
        <fullName evidence="11">Phosphatase that interacts with RNA/RNP complex 1</fullName>
    </alternativeName>
</protein>
<dbReference type="PROSITE" id="PS50056">
    <property type="entry name" value="TYR_PHOSPHATASE_2"/>
    <property type="match status" value="1"/>
</dbReference>
<sequence length="344" mass="38248">MPHDKKKKRKKTGVPDRWLDYRPVGQRIPGTRFIAFKVPLKPSLNRQVPASQSFGLWDLLDQVESQNQELGLIIDLTFTTRYYGLSDVPQSCSYVKILTEGRHVPSDATILSFKRAVRRFLKENWDNDKLIGVHCTHGLNRTGYLVCRYLIDVEGMDAATALELFNSCRGHHIERQNYLNDLQRGAKRSNAGINEPEEEAARGLAAEKPPQTGTTDGERPPQTGTTDGERPPQTGTTDGERPPQTGTTDGERPPQTGTGDERRPAGDDSTEEKRAGSRRGPRHRRQVGQAAMGGLHPTPALLPTPLVSYVWSPSAPATLARYSWSDMLSGGKQSEDPKPQRHKL</sequence>
<evidence type="ECO:0000256" key="5">
    <source>
        <dbReference type="ARBA" id="ARBA00022912"/>
    </source>
</evidence>
<dbReference type="OrthoDB" id="428974at2759"/>